<organism evidence="5 6">
    <name type="scientific">Desulfobacter hydrogenophilus</name>
    <dbReference type="NCBI Taxonomy" id="2291"/>
    <lineage>
        <taxon>Bacteria</taxon>
        <taxon>Pseudomonadati</taxon>
        <taxon>Thermodesulfobacteriota</taxon>
        <taxon>Desulfobacteria</taxon>
        <taxon>Desulfobacterales</taxon>
        <taxon>Desulfobacteraceae</taxon>
        <taxon>Desulfobacter</taxon>
    </lineage>
</organism>
<dbReference type="RefSeq" id="WP_111957543.1">
    <property type="nucleotide sequence ID" value="NZ_CP036313.1"/>
</dbReference>
<dbReference type="EMBL" id="QLNI01000026">
    <property type="protein sequence ID" value="RAM01506.1"/>
    <property type="molecule type" value="Genomic_DNA"/>
</dbReference>
<dbReference type="InterPro" id="IPR043128">
    <property type="entry name" value="Rev_trsase/Diguanyl_cyclase"/>
</dbReference>
<dbReference type="PANTHER" id="PTHR45138:SF9">
    <property type="entry name" value="DIGUANYLATE CYCLASE DGCM-RELATED"/>
    <property type="match status" value="1"/>
</dbReference>
<dbReference type="SMART" id="SM00267">
    <property type="entry name" value="GGDEF"/>
    <property type="match status" value="1"/>
</dbReference>
<dbReference type="EC" id="2.7.7.65" evidence="1"/>
<dbReference type="Proteomes" id="UP000248798">
    <property type="component" value="Unassembled WGS sequence"/>
</dbReference>
<dbReference type="AlphaFoldDB" id="A0A328FB91"/>
<proteinExistence type="predicted"/>
<dbReference type="PANTHER" id="PTHR45138">
    <property type="entry name" value="REGULATORY COMPONENTS OF SENSORY TRANSDUCTION SYSTEM"/>
    <property type="match status" value="1"/>
</dbReference>
<name>A0A328FB91_9BACT</name>
<sequence length="345" mass="39054">MNYSESNSQAGEFLRLTLGFLAQHNLSATPVNYTVWYEYASGKNLKLRQAIDRILEKKLPLNNNHVEALYQKFISDGDRVVISRLLTKLNLMLREITTYVVETEGDLSTHGQALDSLADQMTDIHDYDDVKNIINQMLDTTKAILQSGARLQTRMKVSSEDLKQLHKELEVSQKEARTDSLTGLTNRRGLEKRLEIERIRARQNNSPFSVIMLDIDHFKAVNDTFGHLVGDSLLKGFADIFSNLVRRNDLAARYGGEEFLILLPETNVEGAYAVSEKIRTLLCKKEWTLKDSGKRIGQIKASMGIAQYKLGETGNEVITRADKAMYQAKSTGRDRIVIHSDLNLC</sequence>
<dbReference type="InterPro" id="IPR029787">
    <property type="entry name" value="Nucleotide_cyclase"/>
</dbReference>
<dbReference type="GO" id="GO:0052621">
    <property type="term" value="F:diguanylate cyclase activity"/>
    <property type="evidence" value="ECO:0007669"/>
    <property type="project" value="UniProtKB-EC"/>
</dbReference>
<dbReference type="CDD" id="cd01949">
    <property type="entry name" value="GGDEF"/>
    <property type="match status" value="1"/>
</dbReference>
<evidence type="ECO:0000313" key="4">
    <source>
        <dbReference type="EMBL" id="QBH12474.1"/>
    </source>
</evidence>
<reference evidence="4 7" key="2">
    <citation type="submission" date="2019-02" db="EMBL/GenBank/DDBJ databases">
        <title>Complete genome sequence of Desulfobacter hydrogenophilus AcRS1.</title>
        <authorList>
            <person name="Marietou A."/>
            <person name="Lund M.B."/>
            <person name="Marshall I.P.G."/>
            <person name="Schreiber L."/>
            <person name="Jorgensen B."/>
        </authorList>
    </citation>
    <scope>NUCLEOTIDE SEQUENCE [LARGE SCALE GENOMIC DNA]</scope>
    <source>
        <strain evidence="4 7">AcRS1</strain>
    </source>
</reference>
<reference evidence="5 6" key="1">
    <citation type="submission" date="2018-06" db="EMBL/GenBank/DDBJ databases">
        <title>Complete Genome Sequence of Desulfobacter hydrogenophilus (DSM3380).</title>
        <authorList>
            <person name="Marietou A."/>
            <person name="Schreiber L."/>
            <person name="Marshall I."/>
            <person name="Jorgensen B."/>
        </authorList>
    </citation>
    <scope>NUCLEOTIDE SEQUENCE [LARGE SCALE GENOMIC DNA]</scope>
    <source>
        <strain evidence="5 6">DSM 3380</strain>
    </source>
</reference>
<protein>
    <recommendedName>
        <fullName evidence="1">diguanylate cyclase</fullName>
        <ecNumber evidence="1">2.7.7.65</ecNumber>
    </recommendedName>
</protein>
<evidence type="ECO:0000313" key="6">
    <source>
        <dbReference type="Proteomes" id="UP000248798"/>
    </source>
</evidence>
<dbReference type="NCBIfam" id="TIGR00254">
    <property type="entry name" value="GGDEF"/>
    <property type="match status" value="1"/>
</dbReference>
<evidence type="ECO:0000313" key="5">
    <source>
        <dbReference type="EMBL" id="RAM01506.1"/>
    </source>
</evidence>
<dbReference type="FunFam" id="3.30.70.270:FF:000001">
    <property type="entry name" value="Diguanylate cyclase domain protein"/>
    <property type="match status" value="1"/>
</dbReference>
<gene>
    <name evidence="5" type="ORF">DO021_13545</name>
    <name evidence="4" type="ORF">EYB58_05845</name>
</gene>
<evidence type="ECO:0000256" key="2">
    <source>
        <dbReference type="ARBA" id="ARBA00034247"/>
    </source>
</evidence>
<accession>A0A328FB91</accession>
<dbReference type="InterPro" id="IPR000160">
    <property type="entry name" value="GGDEF_dom"/>
</dbReference>
<dbReference type="Pfam" id="PF00990">
    <property type="entry name" value="GGDEF"/>
    <property type="match status" value="1"/>
</dbReference>
<evidence type="ECO:0000259" key="3">
    <source>
        <dbReference type="PROSITE" id="PS50887"/>
    </source>
</evidence>
<evidence type="ECO:0000313" key="7">
    <source>
        <dbReference type="Proteomes" id="UP000293902"/>
    </source>
</evidence>
<dbReference type="OrthoDB" id="9813903at2"/>
<comment type="catalytic activity">
    <reaction evidence="2">
        <text>2 GTP = 3',3'-c-di-GMP + 2 diphosphate</text>
        <dbReference type="Rhea" id="RHEA:24898"/>
        <dbReference type="ChEBI" id="CHEBI:33019"/>
        <dbReference type="ChEBI" id="CHEBI:37565"/>
        <dbReference type="ChEBI" id="CHEBI:58805"/>
        <dbReference type="EC" id="2.7.7.65"/>
    </reaction>
</comment>
<dbReference type="Gene3D" id="3.30.70.270">
    <property type="match status" value="1"/>
</dbReference>
<dbReference type="EMBL" id="CP036313">
    <property type="protein sequence ID" value="QBH12474.1"/>
    <property type="molecule type" value="Genomic_DNA"/>
</dbReference>
<keyword evidence="7" id="KW-1185">Reference proteome</keyword>
<dbReference type="Proteomes" id="UP000293902">
    <property type="component" value="Chromosome"/>
</dbReference>
<dbReference type="PROSITE" id="PS50887">
    <property type="entry name" value="GGDEF"/>
    <property type="match status" value="1"/>
</dbReference>
<dbReference type="InterPro" id="IPR050469">
    <property type="entry name" value="Diguanylate_Cyclase"/>
</dbReference>
<dbReference type="SUPFAM" id="SSF55073">
    <property type="entry name" value="Nucleotide cyclase"/>
    <property type="match status" value="1"/>
</dbReference>
<evidence type="ECO:0000256" key="1">
    <source>
        <dbReference type="ARBA" id="ARBA00012528"/>
    </source>
</evidence>
<feature type="domain" description="GGDEF" evidence="3">
    <location>
        <begin position="206"/>
        <end position="341"/>
    </location>
</feature>